<evidence type="ECO:0000313" key="1">
    <source>
        <dbReference type="EMBL" id="QGT51508.1"/>
    </source>
</evidence>
<sequence>MDKKNFIAQKKFIQDFFARVDDEVECVEMCELRASGDSLSKMHLALNGGEGIWGMIVICKKSVYFYAPRRSLALMAMIHFGGDEAEIEEQIFCFNNLQDLKFIASPKKWFQIFSQEKIEFSFLQEGRRVCGEFFLSKNAIEILIKIRATLNL</sequence>
<reference evidence="1" key="1">
    <citation type="journal article" date="2020" name="J. ISSAAS">
        <title>Lactobacilli and other gastrointestinal microbiota of Peromyscus leucopus, reservoir host for agents of Lyme disease and other zoonoses in North America.</title>
        <authorList>
            <person name="Milovic A."/>
            <person name="Bassam K."/>
            <person name="Shao H."/>
            <person name="Chatzistamou I."/>
            <person name="Tufts D.M."/>
            <person name="Diuk-Wasser M."/>
            <person name="Barbour A.G."/>
        </authorList>
    </citation>
    <scope>NUCLEOTIDE SEQUENCE</scope>
    <source>
        <strain evidence="1">LL50</strain>
    </source>
</reference>
<dbReference type="EMBL" id="MN577574">
    <property type="protein sequence ID" value="QGT51508.1"/>
    <property type="molecule type" value="Genomic_DNA"/>
</dbReference>
<dbReference type="AlphaFoldDB" id="A0A650EQD5"/>
<organism evidence="1">
    <name type="scientific">uncultured Spirochaetaceae bacterium</name>
    <dbReference type="NCBI Taxonomy" id="201186"/>
    <lineage>
        <taxon>Bacteria</taxon>
        <taxon>Pseudomonadati</taxon>
        <taxon>Spirochaetota</taxon>
        <taxon>Spirochaetia</taxon>
        <taxon>Spirochaetales</taxon>
        <taxon>Spirochaetaceae</taxon>
        <taxon>environmental samples</taxon>
    </lineage>
</organism>
<evidence type="ECO:0008006" key="2">
    <source>
        <dbReference type="Google" id="ProtNLM"/>
    </source>
</evidence>
<gene>
    <name evidence="1" type="ORF">Unknown280_2000</name>
</gene>
<proteinExistence type="predicted"/>
<name>A0A650EQD5_9SPIO</name>
<protein>
    <recommendedName>
        <fullName evidence="2">YokE-like PH domain-containing protein</fullName>
    </recommendedName>
</protein>
<accession>A0A650EQD5</accession>